<dbReference type="EMBL" id="JACRUJ010000003">
    <property type="protein sequence ID" value="MBC5841788.1"/>
    <property type="molecule type" value="Genomic_DNA"/>
</dbReference>
<dbReference type="InterPro" id="IPR050229">
    <property type="entry name" value="GlpE_sulfurtransferase"/>
</dbReference>
<evidence type="ECO:0000259" key="2">
    <source>
        <dbReference type="PROSITE" id="PS50206"/>
    </source>
</evidence>
<accession>A0ABR7J8B3</accession>
<protein>
    <submittedName>
        <fullName evidence="3">Rhodanese-like domain-containing protein</fullName>
    </submittedName>
</protein>
<dbReference type="PANTHER" id="PTHR43031:SF16">
    <property type="entry name" value="OXIDOREDUCTASE"/>
    <property type="match status" value="1"/>
</dbReference>
<sequence length="126" mass="13893">MRNLIKIGLLLLITSFSSNTISAQNTKATIKNPTSQKARPIIKKETLYVDVRTAAEFAQGSVKGAVNIPLDQVEKQLIRFKGKKSIVVFCQSGSRSSQAKAILEQNHITNVINGGRWEDVNAKLKK</sequence>
<organism evidence="3 4">
    <name type="scientific">Flavobacterium kayseriense</name>
    <dbReference type="NCBI Taxonomy" id="2764714"/>
    <lineage>
        <taxon>Bacteria</taxon>
        <taxon>Pseudomonadati</taxon>
        <taxon>Bacteroidota</taxon>
        <taxon>Flavobacteriia</taxon>
        <taxon>Flavobacteriales</taxon>
        <taxon>Flavobacteriaceae</taxon>
        <taxon>Flavobacterium</taxon>
    </lineage>
</organism>
<evidence type="ECO:0000313" key="4">
    <source>
        <dbReference type="Proteomes" id="UP000629963"/>
    </source>
</evidence>
<evidence type="ECO:0000313" key="3">
    <source>
        <dbReference type="EMBL" id="MBC5841788.1"/>
    </source>
</evidence>
<dbReference type="SUPFAM" id="SSF52821">
    <property type="entry name" value="Rhodanese/Cell cycle control phosphatase"/>
    <property type="match status" value="1"/>
</dbReference>
<gene>
    <name evidence="3" type="ORF">H8R23_10260</name>
</gene>
<evidence type="ECO:0000256" key="1">
    <source>
        <dbReference type="SAM" id="SignalP"/>
    </source>
</evidence>
<dbReference type="CDD" id="cd00158">
    <property type="entry name" value="RHOD"/>
    <property type="match status" value="1"/>
</dbReference>
<proteinExistence type="predicted"/>
<reference evidence="3 4" key="1">
    <citation type="submission" date="2020-08" db="EMBL/GenBank/DDBJ databases">
        <title>Description of novel Flavobacterium F-380 isolate.</title>
        <authorList>
            <person name="Saticioglu I.B."/>
            <person name="Duman M."/>
            <person name="Altun S."/>
        </authorList>
    </citation>
    <scope>NUCLEOTIDE SEQUENCE [LARGE SCALE GENOMIC DNA]</scope>
    <source>
        <strain evidence="3 4">F-380</strain>
    </source>
</reference>
<dbReference type="PROSITE" id="PS50206">
    <property type="entry name" value="RHODANESE_3"/>
    <property type="match status" value="1"/>
</dbReference>
<dbReference type="Proteomes" id="UP000629963">
    <property type="component" value="Unassembled WGS sequence"/>
</dbReference>
<comment type="caution">
    <text evidence="3">The sequence shown here is derived from an EMBL/GenBank/DDBJ whole genome shotgun (WGS) entry which is preliminary data.</text>
</comment>
<dbReference type="InterPro" id="IPR001763">
    <property type="entry name" value="Rhodanese-like_dom"/>
</dbReference>
<dbReference type="SMART" id="SM00450">
    <property type="entry name" value="RHOD"/>
    <property type="match status" value="1"/>
</dbReference>
<dbReference type="Gene3D" id="3.40.250.10">
    <property type="entry name" value="Rhodanese-like domain"/>
    <property type="match status" value="1"/>
</dbReference>
<dbReference type="PANTHER" id="PTHR43031">
    <property type="entry name" value="FAD-DEPENDENT OXIDOREDUCTASE"/>
    <property type="match status" value="1"/>
</dbReference>
<dbReference type="RefSeq" id="WP_187010289.1">
    <property type="nucleotide sequence ID" value="NZ_JACRUI010000003.1"/>
</dbReference>
<dbReference type="InterPro" id="IPR036873">
    <property type="entry name" value="Rhodanese-like_dom_sf"/>
</dbReference>
<feature type="domain" description="Rhodanese" evidence="2">
    <location>
        <begin position="42"/>
        <end position="126"/>
    </location>
</feature>
<feature type="chain" id="PRO_5045872237" evidence="1">
    <location>
        <begin position="24"/>
        <end position="126"/>
    </location>
</feature>
<name>A0ABR7J8B3_9FLAO</name>
<keyword evidence="1" id="KW-0732">Signal</keyword>
<keyword evidence="4" id="KW-1185">Reference proteome</keyword>
<dbReference type="Pfam" id="PF00581">
    <property type="entry name" value="Rhodanese"/>
    <property type="match status" value="1"/>
</dbReference>
<feature type="signal peptide" evidence="1">
    <location>
        <begin position="1"/>
        <end position="23"/>
    </location>
</feature>